<dbReference type="Gene3D" id="1.10.1420.10">
    <property type="match status" value="2"/>
</dbReference>
<dbReference type="PIRSF" id="PIRSF005813">
    <property type="entry name" value="MSH2"/>
    <property type="match status" value="1"/>
</dbReference>
<dbReference type="EMBL" id="CAJFDI010000002">
    <property type="protein sequence ID" value="CAD5214871.1"/>
    <property type="molecule type" value="Genomic_DNA"/>
</dbReference>
<evidence type="ECO:0000313" key="7">
    <source>
        <dbReference type="Proteomes" id="UP000095284"/>
    </source>
</evidence>
<name>A0A1I7RPE6_BURXY</name>
<keyword evidence="2" id="KW-0547">Nucleotide-binding</keyword>
<evidence type="ECO:0000313" key="6">
    <source>
        <dbReference type="EMBL" id="CAD5214871.1"/>
    </source>
</evidence>
<evidence type="ECO:0000313" key="8">
    <source>
        <dbReference type="Proteomes" id="UP000659654"/>
    </source>
</evidence>
<dbReference type="InterPro" id="IPR027417">
    <property type="entry name" value="P-loop_NTPase"/>
</dbReference>
<dbReference type="Gene3D" id="3.40.50.300">
    <property type="entry name" value="P-loop containing nucleotide triphosphate hydrolases"/>
    <property type="match status" value="1"/>
</dbReference>
<reference evidence="9" key="1">
    <citation type="submission" date="2016-11" db="UniProtKB">
        <authorList>
            <consortium name="WormBaseParasite"/>
        </authorList>
    </citation>
    <scope>IDENTIFICATION</scope>
</reference>
<dbReference type="WBParaSite" id="BXY_0258700.1">
    <property type="protein sequence ID" value="BXY_0258700.1"/>
    <property type="gene ID" value="BXY_0258700"/>
</dbReference>
<evidence type="ECO:0000256" key="4">
    <source>
        <dbReference type="ARBA" id="ARBA00023125"/>
    </source>
</evidence>
<dbReference type="PANTHER" id="PTHR11361:SF145">
    <property type="entry name" value="DNA MISMATCH REPAIR PROTEINS MUTS FAMILY DOMAIN-CONTAINING PROTEIN"/>
    <property type="match status" value="1"/>
</dbReference>
<dbReference type="eggNOG" id="KOG0219">
    <property type="taxonomic scope" value="Eukaryota"/>
</dbReference>
<accession>A0A1I7RPE6</accession>
<dbReference type="Pfam" id="PF00488">
    <property type="entry name" value="MutS_V"/>
    <property type="match status" value="1"/>
</dbReference>
<dbReference type="Proteomes" id="UP000582659">
    <property type="component" value="Unassembled WGS sequence"/>
</dbReference>
<evidence type="ECO:0000313" key="9">
    <source>
        <dbReference type="WBParaSite" id="BXY_0258700.1"/>
    </source>
</evidence>
<evidence type="ECO:0000259" key="5">
    <source>
        <dbReference type="PROSITE" id="PS00486"/>
    </source>
</evidence>
<proteinExistence type="inferred from homology"/>
<gene>
    <name evidence="6" type="ORF">BXYJ_LOCUS3746</name>
</gene>
<dbReference type="EMBL" id="CAJFCV020000002">
    <property type="protein sequence ID" value="CAG9095896.1"/>
    <property type="molecule type" value="Genomic_DNA"/>
</dbReference>
<dbReference type="InterPro" id="IPR007696">
    <property type="entry name" value="DNA_mismatch_repair_MutS_core"/>
</dbReference>
<dbReference type="AlphaFoldDB" id="A0A1I7RPE6"/>
<evidence type="ECO:0000256" key="2">
    <source>
        <dbReference type="ARBA" id="ARBA00022741"/>
    </source>
</evidence>
<protein>
    <submittedName>
        <fullName evidence="6">(pine wood nematode) hypothetical protein</fullName>
    </submittedName>
    <submittedName>
        <fullName evidence="9">DNA_MISMATCH_REPAIR_2 domain-containing protein</fullName>
    </submittedName>
</protein>
<dbReference type="SMR" id="A0A1I7RPE6"/>
<dbReference type="InterPro" id="IPR000432">
    <property type="entry name" value="DNA_mismatch_repair_MutS_C"/>
</dbReference>
<dbReference type="GO" id="GO:0030983">
    <property type="term" value="F:mismatched DNA binding"/>
    <property type="evidence" value="ECO:0007669"/>
    <property type="project" value="InterPro"/>
</dbReference>
<dbReference type="Pfam" id="PF05192">
    <property type="entry name" value="MutS_III"/>
    <property type="match status" value="1"/>
</dbReference>
<dbReference type="Proteomes" id="UP000095284">
    <property type="component" value="Unplaced"/>
</dbReference>
<dbReference type="InterPro" id="IPR045076">
    <property type="entry name" value="MutS"/>
</dbReference>
<sequence>MKLEEAALTCLEIFDLSTEFSAAGGLTLYNYLNECRTTQGKKLLRDWLLEPLDDLNEINRRHDLVEILVEDVECREQLYNNYLRQYPDICAVNKKLGTESANLEDVYRIYRACKMINPVVDAFDNHRDNESVIKMVTEPLLVLKDKLGNLEELIENNVEQDPVSQIYRIKPESDENLRQLNSVLDKIHSRAEKIANSLSEEIDSDAIKVECDPNDGYYMKVTLKSEKEIRNASVTILNTKKGGGVYFVNSRMEALNKEFADAVKDYEQAQKDLTTDIMKQSAEHSIELSELTELFATIDVLVAFSVVSATAVSPFVRPEMLEMGTDVFELRNCRHPIVEKILESSCYIPNDIVFKDNKKFMVLTGANMGGKSTFLRSAATSVLLAQIGCFVPCDSARLSVFDGLFTRVGAGDCQFKGVSTFMSEMTDCAVILDKATSNSFIIIDELGRGTTTYDGFGLAWAIAEDIVTRLKSFCIFATHFHEMAYLSYHYPENVMNLKADVSEDGDTITLLYQFSPGVTERSFGITIAKMVNFPEDVVQEAETTLKSLEKSDAENEARKLLMSFNGMNVERIRFALQNYEE</sequence>
<dbReference type="InterPro" id="IPR007861">
    <property type="entry name" value="DNA_mismatch_repair_MutS_clamp"/>
</dbReference>
<dbReference type="OrthoDB" id="10252754at2759"/>
<comment type="similarity">
    <text evidence="1">Belongs to the DNA mismatch repair MutS family.</text>
</comment>
<dbReference type="InterPro" id="IPR011184">
    <property type="entry name" value="DNA_mismatch_repair_Msh2"/>
</dbReference>
<organism evidence="7 9">
    <name type="scientific">Bursaphelenchus xylophilus</name>
    <name type="common">Pinewood nematode worm</name>
    <name type="synonym">Aphelenchoides xylophilus</name>
    <dbReference type="NCBI Taxonomy" id="6326"/>
    <lineage>
        <taxon>Eukaryota</taxon>
        <taxon>Metazoa</taxon>
        <taxon>Ecdysozoa</taxon>
        <taxon>Nematoda</taxon>
        <taxon>Chromadorea</taxon>
        <taxon>Rhabditida</taxon>
        <taxon>Tylenchina</taxon>
        <taxon>Tylenchomorpha</taxon>
        <taxon>Aphelenchoidea</taxon>
        <taxon>Aphelenchoididae</taxon>
        <taxon>Bursaphelenchus</taxon>
    </lineage>
</organism>
<dbReference type="SMART" id="SM00533">
    <property type="entry name" value="MUTSd"/>
    <property type="match status" value="1"/>
</dbReference>
<evidence type="ECO:0000256" key="1">
    <source>
        <dbReference type="ARBA" id="ARBA00006271"/>
    </source>
</evidence>
<dbReference type="GO" id="GO:0032301">
    <property type="term" value="C:MutSalpha complex"/>
    <property type="evidence" value="ECO:0007669"/>
    <property type="project" value="TreeGrafter"/>
</dbReference>
<dbReference type="PANTHER" id="PTHR11361">
    <property type="entry name" value="DNA MISMATCH REPAIR PROTEIN MUTS FAMILY MEMBER"/>
    <property type="match status" value="1"/>
</dbReference>
<keyword evidence="3" id="KW-0067">ATP-binding</keyword>
<dbReference type="InterPro" id="IPR036187">
    <property type="entry name" value="DNA_mismatch_repair_MutS_sf"/>
</dbReference>
<dbReference type="Pfam" id="PF05190">
    <property type="entry name" value="MutS_IV"/>
    <property type="match status" value="1"/>
</dbReference>
<dbReference type="SUPFAM" id="SSF52540">
    <property type="entry name" value="P-loop containing nucleoside triphosphate hydrolases"/>
    <property type="match status" value="1"/>
</dbReference>
<dbReference type="SUPFAM" id="SSF48334">
    <property type="entry name" value="DNA repair protein MutS, domain III"/>
    <property type="match status" value="1"/>
</dbReference>
<dbReference type="PROSITE" id="PS00486">
    <property type="entry name" value="DNA_MISMATCH_REPAIR_2"/>
    <property type="match status" value="1"/>
</dbReference>
<dbReference type="GO" id="GO:0140664">
    <property type="term" value="F:ATP-dependent DNA damage sensor activity"/>
    <property type="evidence" value="ECO:0007669"/>
    <property type="project" value="InterPro"/>
</dbReference>
<evidence type="ECO:0000256" key="3">
    <source>
        <dbReference type="ARBA" id="ARBA00022840"/>
    </source>
</evidence>
<keyword evidence="4" id="KW-0238">DNA-binding</keyword>
<keyword evidence="8" id="KW-1185">Reference proteome</keyword>
<dbReference type="Proteomes" id="UP000659654">
    <property type="component" value="Unassembled WGS sequence"/>
</dbReference>
<dbReference type="GO" id="GO:0006298">
    <property type="term" value="P:mismatch repair"/>
    <property type="evidence" value="ECO:0007669"/>
    <property type="project" value="InterPro"/>
</dbReference>
<feature type="domain" description="DNA mismatch repair proteins mutS family" evidence="5">
    <location>
        <begin position="439"/>
        <end position="455"/>
    </location>
</feature>
<dbReference type="SMART" id="SM00534">
    <property type="entry name" value="MUTSac"/>
    <property type="match status" value="1"/>
</dbReference>
<reference evidence="6" key="2">
    <citation type="submission" date="2020-09" db="EMBL/GenBank/DDBJ databases">
        <authorList>
            <person name="Kikuchi T."/>
        </authorList>
    </citation>
    <scope>NUCLEOTIDE SEQUENCE</scope>
    <source>
        <strain evidence="6">Ka4C1</strain>
    </source>
</reference>
<dbReference type="GO" id="GO:0005524">
    <property type="term" value="F:ATP binding"/>
    <property type="evidence" value="ECO:0007669"/>
    <property type="project" value="UniProtKB-KW"/>
</dbReference>